<gene>
    <name evidence="4" type="primary">tyrA</name>
    <name evidence="4" type="ORF">A4G23_01207</name>
</gene>
<dbReference type="SMART" id="SM00830">
    <property type="entry name" value="CM_2"/>
    <property type="match status" value="1"/>
</dbReference>
<sequence>MSPSDTHDTHETHGVDDTVLAELTRLRESIDNIDAAVVHMLAERFKCTQQVGLLKARHHLPPADPAREARQIARLRQLAETARLDPAFAEKLLNFIIAEVIRHHERMAVDSDTAQHSAPHTTTTLTDRPGPAATTGTGDPGRTGGTTPTGGTGGAAPGAPRG</sequence>
<dbReference type="InterPro" id="IPR002701">
    <property type="entry name" value="CM_II_prokaryot"/>
</dbReference>
<dbReference type="KEGG" id="srn:A4G23_01207"/>
<feature type="compositionally biased region" description="Gly residues" evidence="2">
    <location>
        <begin position="138"/>
        <end position="162"/>
    </location>
</feature>
<dbReference type="Pfam" id="PF01817">
    <property type="entry name" value="CM_2"/>
    <property type="match status" value="1"/>
</dbReference>
<dbReference type="GO" id="GO:0004106">
    <property type="term" value="F:chorismate mutase activity"/>
    <property type="evidence" value="ECO:0007669"/>
    <property type="project" value="InterPro"/>
</dbReference>
<keyword evidence="1" id="KW-0413">Isomerase</keyword>
<dbReference type="PATRIC" id="fig|285473.5.peg.1257"/>
<organism evidence="4 5">
    <name type="scientific">Streptomyces rubrolavendulae</name>
    <dbReference type="NCBI Taxonomy" id="285473"/>
    <lineage>
        <taxon>Bacteria</taxon>
        <taxon>Bacillati</taxon>
        <taxon>Actinomycetota</taxon>
        <taxon>Actinomycetes</taxon>
        <taxon>Kitasatosporales</taxon>
        <taxon>Streptomycetaceae</taxon>
        <taxon>Streptomyces</taxon>
    </lineage>
</organism>
<dbReference type="Gene3D" id="1.20.59.10">
    <property type="entry name" value="Chorismate mutase"/>
    <property type="match status" value="1"/>
</dbReference>
<feature type="compositionally biased region" description="Polar residues" evidence="2">
    <location>
        <begin position="112"/>
        <end position="125"/>
    </location>
</feature>
<dbReference type="GO" id="GO:0046417">
    <property type="term" value="P:chorismate metabolic process"/>
    <property type="evidence" value="ECO:0007669"/>
    <property type="project" value="InterPro"/>
</dbReference>
<dbReference type="InterPro" id="IPR051331">
    <property type="entry name" value="Chorismate_mutase-related"/>
</dbReference>
<protein>
    <submittedName>
        <fullName evidence="4">T-protein</fullName>
    </submittedName>
</protein>
<evidence type="ECO:0000313" key="5">
    <source>
        <dbReference type="Proteomes" id="UP000095349"/>
    </source>
</evidence>
<dbReference type="AlphaFoldDB" id="A0A1D8FYV8"/>
<evidence type="ECO:0000259" key="3">
    <source>
        <dbReference type="PROSITE" id="PS51168"/>
    </source>
</evidence>
<keyword evidence="5" id="KW-1185">Reference proteome</keyword>
<dbReference type="InterPro" id="IPR036263">
    <property type="entry name" value="Chorismate_II_sf"/>
</dbReference>
<dbReference type="PANTHER" id="PTHR38041:SF1">
    <property type="entry name" value="CHORISMATE MUTASE"/>
    <property type="match status" value="1"/>
</dbReference>
<feature type="domain" description="Chorismate mutase" evidence="3">
    <location>
        <begin position="17"/>
        <end position="108"/>
    </location>
</feature>
<dbReference type="GO" id="GO:0009697">
    <property type="term" value="P:salicylic acid biosynthetic process"/>
    <property type="evidence" value="ECO:0007669"/>
    <property type="project" value="TreeGrafter"/>
</dbReference>
<name>A0A1D8FYV8_9ACTN</name>
<accession>A0A1D8FYV8</accession>
<feature type="region of interest" description="Disordered" evidence="2">
    <location>
        <begin position="110"/>
        <end position="162"/>
    </location>
</feature>
<evidence type="ECO:0000256" key="1">
    <source>
        <dbReference type="ARBA" id="ARBA00023235"/>
    </source>
</evidence>
<dbReference type="Proteomes" id="UP000095349">
    <property type="component" value="Chromosome"/>
</dbReference>
<proteinExistence type="predicted"/>
<dbReference type="STRING" id="285473.A4G23_01207"/>
<evidence type="ECO:0000313" key="4">
    <source>
        <dbReference type="EMBL" id="AOT58397.1"/>
    </source>
</evidence>
<dbReference type="PROSITE" id="PS51168">
    <property type="entry name" value="CHORISMATE_MUT_2"/>
    <property type="match status" value="1"/>
</dbReference>
<dbReference type="NCBIfam" id="TIGR01795">
    <property type="entry name" value="CM_mono_cladeE"/>
    <property type="match status" value="1"/>
</dbReference>
<dbReference type="EMBL" id="CP017316">
    <property type="protein sequence ID" value="AOT58397.1"/>
    <property type="molecule type" value="Genomic_DNA"/>
</dbReference>
<reference evidence="4 5" key="1">
    <citation type="submission" date="2016-09" db="EMBL/GenBank/DDBJ databases">
        <title>Streptomyces rubrolavendulae MJM4426 Genome sequencing and assembly.</title>
        <authorList>
            <person name="Kim J.-G."/>
        </authorList>
    </citation>
    <scope>NUCLEOTIDE SEQUENCE [LARGE SCALE GENOMIC DNA]</scope>
    <source>
        <strain evidence="4 5">MJM4426</strain>
    </source>
</reference>
<dbReference type="InterPro" id="IPR010951">
    <property type="entry name" value="CM_bact"/>
</dbReference>
<dbReference type="InterPro" id="IPR036979">
    <property type="entry name" value="CM_dom_sf"/>
</dbReference>
<feature type="compositionally biased region" description="Low complexity" evidence="2">
    <location>
        <begin position="126"/>
        <end position="137"/>
    </location>
</feature>
<dbReference type="NCBIfam" id="NF006691">
    <property type="entry name" value="PRK09239.1"/>
    <property type="match status" value="1"/>
</dbReference>
<evidence type="ECO:0000256" key="2">
    <source>
        <dbReference type="SAM" id="MobiDB-lite"/>
    </source>
</evidence>
<dbReference type="PANTHER" id="PTHR38041">
    <property type="entry name" value="CHORISMATE MUTASE"/>
    <property type="match status" value="1"/>
</dbReference>
<dbReference type="SUPFAM" id="SSF48600">
    <property type="entry name" value="Chorismate mutase II"/>
    <property type="match status" value="1"/>
</dbReference>